<dbReference type="Pfam" id="PF00903">
    <property type="entry name" value="Glyoxalase"/>
    <property type="match status" value="1"/>
</dbReference>
<keyword evidence="3" id="KW-1185">Reference proteome</keyword>
<dbReference type="Gene3D" id="3.10.180.10">
    <property type="entry name" value="2,3-Dihydroxybiphenyl 1,2-Dioxygenase, domain 1"/>
    <property type="match status" value="1"/>
</dbReference>
<dbReference type="InterPro" id="IPR037523">
    <property type="entry name" value="VOC_core"/>
</dbReference>
<dbReference type="PANTHER" id="PTHR46142:SF3">
    <property type="entry name" value="F18B13.24 PROTEIN"/>
    <property type="match status" value="1"/>
</dbReference>
<name>A0ABQ3ATU9_9GAMM</name>
<protein>
    <submittedName>
        <fullName evidence="2">Diguanylate cyclase</fullName>
    </submittedName>
</protein>
<comment type="caution">
    <text evidence="2">The sequence shown here is derived from an EMBL/GenBank/DDBJ whole genome shotgun (WGS) entry which is preliminary data.</text>
</comment>
<gene>
    <name evidence="2" type="ORF">GCM10011613_06260</name>
</gene>
<organism evidence="2 3">
    <name type="scientific">Cellvibrio zantedeschiae</name>
    <dbReference type="NCBI Taxonomy" id="1237077"/>
    <lineage>
        <taxon>Bacteria</taxon>
        <taxon>Pseudomonadati</taxon>
        <taxon>Pseudomonadota</taxon>
        <taxon>Gammaproteobacteria</taxon>
        <taxon>Cellvibrionales</taxon>
        <taxon>Cellvibrionaceae</taxon>
        <taxon>Cellvibrio</taxon>
    </lineage>
</organism>
<sequence>MHIEHINISAPMSLLTQVRDFYIEILGLTEGFRPESTIRGFWLYSGERALIHLAESNEHFANERQGHLDHIAFQTTGLKQVVDKLNKHEIPFSHDYFPEINMTQIFFKDPVGTGIEINFVNESL</sequence>
<dbReference type="InterPro" id="IPR004360">
    <property type="entry name" value="Glyas_Fos-R_dOase_dom"/>
</dbReference>
<accession>A0ABQ3ATU9</accession>
<dbReference type="SUPFAM" id="SSF54593">
    <property type="entry name" value="Glyoxalase/Bleomycin resistance protein/Dihydroxybiphenyl dioxygenase"/>
    <property type="match status" value="1"/>
</dbReference>
<dbReference type="PANTHER" id="PTHR46142">
    <property type="match status" value="1"/>
</dbReference>
<feature type="domain" description="VOC" evidence="1">
    <location>
        <begin position="2"/>
        <end position="120"/>
    </location>
</feature>
<dbReference type="InterPro" id="IPR029068">
    <property type="entry name" value="Glyas_Bleomycin-R_OHBP_Dase"/>
</dbReference>
<evidence type="ECO:0000259" key="1">
    <source>
        <dbReference type="PROSITE" id="PS51819"/>
    </source>
</evidence>
<proteinExistence type="predicted"/>
<evidence type="ECO:0000313" key="3">
    <source>
        <dbReference type="Proteomes" id="UP000619761"/>
    </source>
</evidence>
<evidence type="ECO:0000313" key="2">
    <source>
        <dbReference type="EMBL" id="GGY65156.1"/>
    </source>
</evidence>
<dbReference type="PROSITE" id="PS51819">
    <property type="entry name" value="VOC"/>
    <property type="match status" value="1"/>
</dbReference>
<dbReference type="Proteomes" id="UP000619761">
    <property type="component" value="Unassembled WGS sequence"/>
</dbReference>
<dbReference type="RefSeq" id="WP_189416000.1">
    <property type="nucleotide sequence ID" value="NZ_BMYZ01000001.1"/>
</dbReference>
<reference evidence="3" key="1">
    <citation type="journal article" date="2019" name="Int. J. Syst. Evol. Microbiol.">
        <title>The Global Catalogue of Microorganisms (GCM) 10K type strain sequencing project: providing services to taxonomists for standard genome sequencing and annotation.</title>
        <authorList>
            <consortium name="The Broad Institute Genomics Platform"/>
            <consortium name="The Broad Institute Genome Sequencing Center for Infectious Disease"/>
            <person name="Wu L."/>
            <person name="Ma J."/>
        </authorList>
    </citation>
    <scope>NUCLEOTIDE SEQUENCE [LARGE SCALE GENOMIC DNA]</scope>
    <source>
        <strain evidence="3">KCTC 32239</strain>
    </source>
</reference>
<dbReference type="EMBL" id="BMYZ01000001">
    <property type="protein sequence ID" value="GGY65156.1"/>
    <property type="molecule type" value="Genomic_DNA"/>
</dbReference>